<dbReference type="InterPro" id="IPR038726">
    <property type="entry name" value="PDDEXK_AddAB-type"/>
</dbReference>
<comment type="caution">
    <text evidence="3">The sequence shown here is derived from an EMBL/GenBank/DDBJ whole genome shotgun (WGS) entry which is preliminary data.</text>
</comment>
<sequence length="973" mass="107039">MFERLAAPRVFGLPPGVDFPQALVDGLLARCQGQPPEALARVELIVNTERMRRRIRAIFDAGPPRILPRIRVLSEVEPPWTAEIPEPVAPLQRRLELVQLVSGLLEAQPDMAPRAALFDLADSLAGLMDEMQGEGVTPADIEALDVTDQSGHWQRARDFLAIVQQFFDPETDAPDGTARLRMISEALAQHWQSDPPEHPVILAGSTGSRGAASALMRAVAHLPQGALVLPGFDFDMKPANWAALDQALVSEDHPQYRFAKLMRALERGPEDVHHWHRVAAPCPPRNRLISLALRPAPVTDAWLAEGPKLSELDRACADVTLIEAQSRREEALTIALRLRQAAETGQSAALITPDRQLTRQVSATLDRWGIIPDDSAGIPLQLTAPGRFLRHVAALFAAPLDAPALLTLLKHPLCHSGDGRNDHLRLTRDLELHLRRHGPPFPDAAMLTRFAEDRKAPDWGAWLVRLCGQDGRGPLPLTEWLARHRTLAEALAAGNTRDGAGNLWVQVAGIETLALVRKLEEAAPHGGTLSARDYVDLFGAVLGREEQRDRDLGHPHIRIWGTLEARVMGADLLILGGLNEGSWPEPPTPDPWLNRVLRDKAGLLLPERRIGLSAHDFQQAVGAREVWLTRAVRSDDAETVPSRWLNRLTNLLRGLGNTGREAHAGMQARGQSWLALAHAVEKVTPAAPATRPSPKPPAEARPKQLSVTEIKRLIRDPYAIYAKHVLRLRPLDSLAKAPDALLRGIIAHKVLEDFVDASVKHPDRLSRAELLATTAQILGAQVPWPSARAMWQARMARVADGFIADETERQAEALPIRFEVKGGRDIPRLGFRLTCEADRIDRAREDGRLLLYDYKTGKPPGPAEQKHFDKQLLLEAAVAEAGGFEGLAPAQVARAVYLGLGSSPENREAPLAEAPPAAVWAQFETLIARYMDEIQGFTARRAMQKAGDVGDYDQLARFGEWELTDLPDARPVP</sequence>
<dbReference type="Gene3D" id="3.90.320.10">
    <property type="match status" value="1"/>
</dbReference>
<evidence type="ECO:0000256" key="1">
    <source>
        <dbReference type="SAM" id="MobiDB-lite"/>
    </source>
</evidence>
<accession>A0A975W9V5</accession>
<evidence type="ECO:0000313" key="4">
    <source>
        <dbReference type="Proteomes" id="UP000182932"/>
    </source>
</evidence>
<dbReference type="EMBL" id="FNYY01000006">
    <property type="protein sequence ID" value="SEJ44939.1"/>
    <property type="molecule type" value="Genomic_DNA"/>
</dbReference>
<keyword evidence="4" id="KW-1185">Reference proteome</keyword>
<feature type="domain" description="PD-(D/E)XK endonuclease-like" evidence="2">
    <location>
        <begin position="704"/>
        <end position="935"/>
    </location>
</feature>
<organism evidence="3 4">
    <name type="scientific">Marinovum algicola</name>
    <dbReference type="NCBI Taxonomy" id="42444"/>
    <lineage>
        <taxon>Bacteria</taxon>
        <taxon>Pseudomonadati</taxon>
        <taxon>Pseudomonadota</taxon>
        <taxon>Alphaproteobacteria</taxon>
        <taxon>Rhodobacterales</taxon>
        <taxon>Roseobacteraceae</taxon>
        <taxon>Marinovum</taxon>
    </lineage>
</organism>
<dbReference type="InterPro" id="IPR027417">
    <property type="entry name" value="P-loop_NTPase"/>
</dbReference>
<proteinExistence type="predicted"/>
<dbReference type="SUPFAM" id="SSF52540">
    <property type="entry name" value="P-loop containing nucleoside triphosphate hydrolases"/>
    <property type="match status" value="1"/>
</dbReference>
<evidence type="ECO:0000313" key="3">
    <source>
        <dbReference type="EMBL" id="SEJ44939.1"/>
    </source>
</evidence>
<dbReference type="NCBIfam" id="TIGR02786">
    <property type="entry name" value="addB_alphas"/>
    <property type="match status" value="1"/>
</dbReference>
<dbReference type="InterPro" id="IPR014153">
    <property type="entry name" value="Ds_break_AddB"/>
</dbReference>
<dbReference type="Proteomes" id="UP000182932">
    <property type="component" value="Unassembled WGS sequence"/>
</dbReference>
<evidence type="ECO:0000259" key="2">
    <source>
        <dbReference type="Pfam" id="PF12705"/>
    </source>
</evidence>
<dbReference type="Pfam" id="PF12705">
    <property type="entry name" value="PDDEXK_1"/>
    <property type="match status" value="1"/>
</dbReference>
<dbReference type="GeneID" id="80818270"/>
<dbReference type="InterPro" id="IPR011604">
    <property type="entry name" value="PDDEXK-like_dom_sf"/>
</dbReference>
<dbReference type="AlphaFoldDB" id="A0A975W9V5"/>
<name>A0A975W9V5_9RHOB</name>
<gene>
    <name evidence="3" type="ORF">SAMN04487940_10613</name>
</gene>
<feature type="region of interest" description="Disordered" evidence="1">
    <location>
        <begin position="684"/>
        <end position="704"/>
    </location>
</feature>
<protein>
    <submittedName>
        <fullName evidence="3">Double-strand break repair protein AddB</fullName>
    </submittedName>
</protein>
<reference evidence="3 4" key="1">
    <citation type="submission" date="2016-10" db="EMBL/GenBank/DDBJ databases">
        <authorList>
            <person name="Varghese N."/>
            <person name="Submissions S."/>
        </authorList>
    </citation>
    <scope>NUCLEOTIDE SEQUENCE [LARGE SCALE GENOMIC DNA]</scope>
    <source>
        <strain evidence="3 4">FF3</strain>
    </source>
</reference>
<dbReference type="RefSeq" id="WP_074836472.1">
    <property type="nucleotide sequence ID" value="NZ_FNYY01000006.1"/>
</dbReference>